<reference evidence="1" key="1">
    <citation type="submission" date="2021-07" db="EMBL/GenBank/DDBJ databases">
        <title>Studies on halocins as antimicrobial molecules from haloarchaea.</title>
        <authorList>
            <person name="Kumar S."/>
            <person name="Khare S.K."/>
        </authorList>
    </citation>
    <scope>NUCLEOTIDE SEQUENCE</scope>
    <source>
        <strain evidence="1">NCIM 5678</strain>
    </source>
</reference>
<dbReference type="Pfam" id="PF24336">
    <property type="entry name" value="DUF7504"/>
    <property type="match status" value="1"/>
</dbReference>
<name>A0ABY5RJL7_HALLR</name>
<gene>
    <name evidence="1" type="ORF">KU306_05660</name>
</gene>
<evidence type="ECO:0008006" key="3">
    <source>
        <dbReference type="Google" id="ProtNLM"/>
    </source>
</evidence>
<proteinExistence type="predicted"/>
<evidence type="ECO:0000313" key="2">
    <source>
        <dbReference type="Proteomes" id="UP001058330"/>
    </source>
</evidence>
<sequence length="185" mass="20090">MDRLGSEELQTVLVLDGGVSAPTGGLVNGSNVRLIALDFSPRGTETPTEWGRRLGFEPSELAVVTTDARSVDSFDAEMIQQVRSPADLTGIGVEATKLLDTWGEETAATPCVVLDSLTVLFQYAQLQPLYQFLHALTTRIANVGGYGIAFLDPMTQDQQTVRSIASLFDATAERTDGDDWQIRPR</sequence>
<protein>
    <recommendedName>
        <fullName evidence="3">RecA-superfamily ATPase, KaiC/GvpD/RAD55 family</fullName>
    </recommendedName>
</protein>
<evidence type="ECO:0000313" key="1">
    <source>
        <dbReference type="EMBL" id="UVE51365.1"/>
    </source>
</evidence>
<dbReference type="Proteomes" id="UP001058330">
    <property type="component" value="Chromosome"/>
</dbReference>
<dbReference type="InterPro" id="IPR055927">
    <property type="entry name" value="DUF7504"/>
</dbReference>
<organism evidence="1 2">
    <name type="scientific">Haloferax larsenii</name>
    <dbReference type="NCBI Taxonomy" id="302484"/>
    <lineage>
        <taxon>Archaea</taxon>
        <taxon>Methanobacteriati</taxon>
        <taxon>Methanobacteriota</taxon>
        <taxon>Stenosarchaea group</taxon>
        <taxon>Halobacteria</taxon>
        <taxon>Halobacteriales</taxon>
        <taxon>Haloferacaceae</taxon>
        <taxon>Haloferax</taxon>
    </lineage>
</organism>
<keyword evidence="2" id="KW-1185">Reference proteome</keyword>
<accession>A0ABY5RJL7</accession>
<dbReference type="GeneID" id="74528363"/>
<dbReference type="EMBL" id="CP078063">
    <property type="protein sequence ID" value="UVE51365.1"/>
    <property type="molecule type" value="Genomic_DNA"/>
</dbReference>
<dbReference type="RefSeq" id="WP_007544301.1">
    <property type="nucleotide sequence ID" value="NZ_CP078063.1"/>
</dbReference>